<evidence type="ECO:0000313" key="2">
    <source>
        <dbReference type="EMBL" id="GFQ68444.1"/>
    </source>
</evidence>
<dbReference type="Proteomes" id="UP000887116">
    <property type="component" value="Unassembled WGS sequence"/>
</dbReference>
<feature type="region of interest" description="Disordered" evidence="1">
    <location>
        <begin position="1"/>
        <end position="21"/>
    </location>
</feature>
<dbReference type="EMBL" id="BMAO01000667">
    <property type="protein sequence ID" value="GFQ68444.1"/>
    <property type="molecule type" value="Genomic_DNA"/>
</dbReference>
<dbReference type="EMBL" id="BMAO01009357">
    <property type="protein sequence ID" value="GFR30338.1"/>
    <property type="molecule type" value="Genomic_DNA"/>
</dbReference>
<reference evidence="3" key="1">
    <citation type="submission" date="2020-07" db="EMBL/GenBank/DDBJ databases">
        <title>Multicomponent nature underlies the extraordinary mechanical properties of spider dragline silk.</title>
        <authorList>
            <person name="Kono N."/>
            <person name="Nakamura H."/>
            <person name="Mori M."/>
            <person name="Yoshida Y."/>
            <person name="Ohtoshi R."/>
            <person name="Malay A.D."/>
            <person name="Moran D.A.P."/>
            <person name="Tomita M."/>
            <person name="Numata K."/>
            <person name="Arakawa K."/>
        </authorList>
    </citation>
    <scope>NUCLEOTIDE SEQUENCE</scope>
</reference>
<evidence type="ECO:0000313" key="4">
    <source>
        <dbReference type="Proteomes" id="UP000887116"/>
    </source>
</evidence>
<comment type="caution">
    <text evidence="3">The sequence shown here is derived from an EMBL/GenBank/DDBJ whole genome shotgun (WGS) entry which is preliminary data.</text>
</comment>
<evidence type="ECO:0000313" key="3">
    <source>
        <dbReference type="EMBL" id="GFR30338.1"/>
    </source>
</evidence>
<evidence type="ECO:0000256" key="1">
    <source>
        <dbReference type="SAM" id="MobiDB-lite"/>
    </source>
</evidence>
<organism evidence="3 4">
    <name type="scientific">Trichonephila clavata</name>
    <name type="common">Joro spider</name>
    <name type="synonym">Nephila clavata</name>
    <dbReference type="NCBI Taxonomy" id="2740835"/>
    <lineage>
        <taxon>Eukaryota</taxon>
        <taxon>Metazoa</taxon>
        <taxon>Ecdysozoa</taxon>
        <taxon>Arthropoda</taxon>
        <taxon>Chelicerata</taxon>
        <taxon>Arachnida</taxon>
        <taxon>Araneae</taxon>
        <taxon>Araneomorphae</taxon>
        <taxon>Entelegynae</taxon>
        <taxon>Araneoidea</taxon>
        <taxon>Nephilidae</taxon>
        <taxon>Trichonephila</taxon>
    </lineage>
</organism>
<proteinExistence type="predicted"/>
<protein>
    <submittedName>
        <fullName evidence="3">Uncharacterized protein</fullName>
    </submittedName>
</protein>
<accession>A0A8X6JLL8</accession>
<sequence length="91" mass="10453">MHLHVWNPASPKENNENKMQWQAPASRSLILSRNGKQELNENAMRKNPSIGEGRQLSPKEEKYIHYILTTSDVMTNEKRTRVVMASDTVCS</sequence>
<gene>
    <name evidence="2" type="ORF">TNCT_239501</name>
    <name evidence="3" type="ORF">TNCT_318651</name>
</gene>
<dbReference type="AlphaFoldDB" id="A0A8X6JLL8"/>
<keyword evidence="4" id="KW-1185">Reference proteome</keyword>
<name>A0A8X6JLL8_TRICU</name>